<evidence type="ECO:0000313" key="2">
    <source>
        <dbReference type="Proteomes" id="UP001239111"/>
    </source>
</evidence>
<proteinExistence type="predicted"/>
<organism evidence="1 2">
    <name type="scientific">Eretmocerus hayati</name>
    <dbReference type="NCBI Taxonomy" id="131215"/>
    <lineage>
        <taxon>Eukaryota</taxon>
        <taxon>Metazoa</taxon>
        <taxon>Ecdysozoa</taxon>
        <taxon>Arthropoda</taxon>
        <taxon>Hexapoda</taxon>
        <taxon>Insecta</taxon>
        <taxon>Pterygota</taxon>
        <taxon>Neoptera</taxon>
        <taxon>Endopterygota</taxon>
        <taxon>Hymenoptera</taxon>
        <taxon>Apocrita</taxon>
        <taxon>Proctotrupomorpha</taxon>
        <taxon>Chalcidoidea</taxon>
        <taxon>Aphelinidae</taxon>
        <taxon>Aphelininae</taxon>
        <taxon>Eretmocerus</taxon>
    </lineage>
</organism>
<protein>
    <submittedName>
        <fullName evidence="1">Uncharacterized protein</fullName>
    </submittedName>
</protein>
<comment type="caution">
    <text evidence="1">The sequence shown here is derived from an EMBL/GenBank/DDBJ whole genome shotgun (WGS) entry which is preliminary data.</text>
</comment>
<dbReference type="Proteomes" id="UP001239111">
    <property type="component" value="Chromosome 3"/>
</dbReference>
<name>A0ACC2NHK5_9HYME</name>
<reference evidence="1" key="1">
    <citation type="submission" date="2023-04" db="EMBL/GenBank/DDBJ databases">
        <title>A chromosome-level genome assembly of the parasitoid wasp Eretmocerus hayati.</title>
        <authorList>
            <person name="Zhong Y."/>
            <person name="Liu S."/>
            <person name="Liu Y."/>
        </authorList>
    </citation>
    <scope>NUCLEOTIDE SEQUENCE</scope>
    <source>
        <strain evidence="1">ZJU_SS_LIU_2023</strain>
    </source>
</reference>
<gene>
    <name evidence="1" type="ORF">QAD02_000304</name>
</gene>
<accession>A0ACC2NHK5</accession>
<keyword evidence="2" id="KW-1185">Reference proteome</keyword>
<dbReference type="EMBL" id="CM056743">
    <property type="protein sequence ID" value="KAJ8669045.1"/>
    <property type="molecule type" value="Genomic_DNA"/>
</dbReference>
<sequence>MEEQGSAADDEDGLKEVVTIESEASILQRASEEIKRIVECKLKQSGTSSNKQTSDGDKALSEPVTDENDVRTKLQNQVKTGEITPFQAVKKENASKQILGRTLKESTQLLDLEKYIIRQAELAKQKKLLKKKKRLENEKGESQVPAKKIKLMNKESKTNATGESKVSNKNHPDKKVCNPNEPSESSSSKKAIDTLENFVVEDTDHDIDNDSNQTNQISKKVNSRGSKKSSKRNQALESKEYDDESGSEYVPSDEYDSDVEENERPRQKKKSNKSKQIDSRPKRVLDDGDEDMYLERVEASGYKKSEPLHKVDNVFKVPLRIWKHLYKYQRVAVKWLWELHNRNLGGLLGDEMGLGKTVQVIAFLSGLDCSELLSDGGRFRGLGPTLIICPATLLEQWVQHFHDWWPVLRIVMLHQSSTYQGDIEELLHSLKVGGILVTTYTSVLIHKESILKYKWHYVILDEGHKIRNPEAKVSKAVKLVLTPHRLLLTGSPMQNSLKELWSLFDFILPGKLGTLPAFMEHCAGPITKGGYANASRLQEATALQVATMLKNAITPYMLRRTKLDVQHHVNLPDKNEQVLFCSLTEEQRELYKYFLTTDEVSYVLHERREGGRYKARLLVALTALRKICNHPDLYLYTDAQADYEAEADLDMEDNEAEKIGHWKRAGKMTVVRSLLKIWKKQGHRVLLFTQSRQMMHILEGLLQKEKYTYMRMDGTTPMSQRQVSISRFNEDPSYFVFLLTTRVGGLGVNLTGADRVIIYDPDWNPATDAQARERAWRIGQDKNVTVYRLITAGTIEEKMYHRQIYKILLSNRVLEDPRQRRLFHTSDLAELFNLNEPINGASSESDRLFRDSKLSPNHPNFSSSKIEAMKRLASTISKKIGEKAKSNESNNTNTAEESSEKISEKNNAANENEPSDSTSAIKDGSTIETSGHSENDAPDEVLTNLDDNAPNVGFKDSNNEQKTDQIVIDAKDVESAKRPESEDNPHTSTSLDNKNTGKGEIVDVQPKPASTSLTDDEGPNKCNDVPERKSRKKHKKHKKKKKSHDSVPEISAMFEGERVSCLIGRRIGQAQEPDPVASSDDHYVLSKLFSKAAVSSAFQHESVLSNAVLHPDEETPLQRAAKETASERMERIRQSRKWCWKPDWEKRAAKSTDIVEGKERPDYRLVRFFENFILKKNKNVDNLTLKLVPV</sequence>
<evidence type="ECO:0000313" key="1">
    <source>
        <dbReference type="EMBL" id="KAJ8669045.1"/>
    </source>
</evidence>